<feature type="compositionally biased region" description="Gly residues" evidence="1">
    <location>
        <begin position="51"/>
        <end position="67"/>
    </location>
</feature>
<dbReference type="Proteomes" id="UP000663881">
    <property type="component" value="Unassembled WGS sequence"/>
</dbReference>
<dbReference type="Proteomes" id="UP000663891">
    <property type="component" value="Unassembled WGS sequence"/>
</dbReference>
<organism evidence="3 4">
    <name type="scientific">Adineta steineri</name>
    <dbReference type="NCBI Taxonomy" id="433720"/>
    <lineage>
        <taxon>Eukaryota</taxon>
        <taxon>Metazoa</taxon>
        <taxon>Spiralia</taxon>
        <taxon>Gnathifera</taxon>
        <taxon>Rotifera</taxon>
        <taxon>Eurotatoria</taxon>
        <taxon>Bdelloidea</taxon>
        <taxon>Adinetida</taxon>
        <taxon>Adinetidae</taxon>
        <taxon>Adineta</taxon>
    </lineage>
</organism>
<feature type="region of interest" description="Disordered" evidence="1">
    <location>
        <begin position="48"/>
        <end position="111"/>
    </location>
</feature>
<feature type="compositionally biased region" description="Basic residues" evidence="1">
    <location>
        <begin position="70"/>
        <end position="79"/>
    </location>
</feature>
<gene>
    <name evidence="3" type="ORF">OKA104_LOCUS15838</name>
    <name evidence="2" type="ORF">VCS650_LOCUS34972</name>
</gene>
<sequence length="221" mass="23576">MSFITKKLEKALGVDLNGDGVIGSNRNRSRGGGGIVNKVEKVAGVDLNGDGYIGGGGGRGMNRGSGRGHLQNRRGRGGGRHPVPQNYGPQGGPNYSPQFNQYGGSGYGPNPQLSNNDILVDRLEKATGHDLNGDGRIGVVGPGSPHNQYGPPPPYHSNQNQYGNSYNYQPNFNQNGGPRYGSNPYRPNNDMMVDQLERATGVDLNGDGRIGGHGRQFNRNY</sequence>
<protein>
    <submittedName>
        <fullName evidence="3">Uncharacterized protein</fullName>
    </submittedName>
</protein>
<proteinExistence type="predicted"/>
<evidence type="ECO:0000256" key="1">
    <source>
        <dbReference type="SAM" id="MobiDB-lite"/>
    </source>
</evidence>
<accession>A0A818YRP4</accession>
<dbReference type="AlphaFoldDB" id="A0A818YRP4"/>
<feature type="region of interest" description="Disordered" evidence="1">
    <location>
        <begin position="129"/>
        <end position="163"/>
    </location>
</feature>
<dbReference type="OrthoDB" id="10067579at2759"/>
<evidence type="ECO:0000313" key="2">
    <source>
        <dbReference type="EMBL" id="CAF1373097.1"/>
    </source>
</evidence>
<reference evidence="3" key="1">
    <citation type="submission" date="2021-02" db="EMBL/GenBank/DDBJ databases">
        <authorList>
            <person name="Nowell W R."/>
        </authorList>
    </citation>
    <scope>NUCLEOTIDE SEQUENCE</scope>
</reference>
<dbReference type="EMBL" id="CAJNON010000764">
    <property type="protein sequence ID" value="CAF1373097.1"/>
    <property type="molecule type" value="Genomic_DNA"/>
</dbReference>
<evidence type="ECO:0000313" key="4">
    <source>
        <dbReference type="Proteomes" id="UP000663881"/>
    </source>
</evidence>
<name>A0A818YRP4_9BILA</name>
<dbReference type="EMBL" id="CAJOAY010000885">
    <property type="protein sequence ID" value="CAF3753764.1"/>
    <property type="molecule type" value="Genomic_DNA"/>
</dbReference>
<comment type="caution">
    <text evidence="3">The sequence shown here is derived from an EMBL/GenBank/DDBJ whole genome shotgun (WGS) entry which is preliminary data.</text>
</comment>
<feature type="compositionally biased region" description="Polar residues" evidence="1">
    <location>
        <begin position="93"/>
        <end position="102"/>
    </location>
</feature>
<evidence type="ECO:0000313" key="3">
    <source>
        <dbReference type="EMBL" id="CAF3753764.1"/>
    </source>
</evidence>